<dbReference type="Gene3D" id="3.40.50.11350">
    <property type="match status" value="1"/>
</dbReference>
<feature type="transmembrane region" description="Helical" evidence="2">
    <location>
        <begin position="75"/>
        <end position="92"/>
    </location>
</feature>
<reference evidence="3 4" key="1">
    <citation type="submission" date="2020-07" db="EMBL/GenBank/DDBJ databases">
        <title>Comparative genomics of pyrophilous fungi reveals a link between fire events and developmental genes.</title>
        <authorList>
            <consortium name="DOE Joint Genome Institute"/>
            <person name="Steindorff A.S."/>
            <person name="Carver A."/>
            <person name="Calhoun S."/>
            <person name="Stillman K."/>
            <person name="Liu H."/>
            <person name="Lipzen A."/>
            <person name="Pangilinan J."/>
            <person name="Labutti K."/>
            <person name="Bruns T.D."/>
            <person name="Grigoriev I.V."/>
        </authorList>
    </citation>
    <scope>NUCLEOTIDE SEQUENCE [LARGE SCALE GENOMIC DNA]</scope>
    <source>
        <strain evidence="3 4">CBS 144469</strain>
    </source>
</reference>
<keyword evidence="2" id="KW-0812">Transmembrane</keyword>
<keyword evidence="2" id="KW-1133">Transmembrane helix</keyword>
<accession>A0A8H6M5B5</accession>
<keyword evidence="4" id="KW-1185">Reference proteome</keyword>
<organism evidence="3 4">
    <name type="scientific">Ephemerocybe angulata</name>
    <dbReference type="NCBI Taxonomy" id="980116"/>
    <lineage>
        <taxon>Eukaryota</taxon>
        <taxon>Fungi</taxon>
        <taxon>Dikarya</taxon>
        <taxon>Basidiomycota</taxon>
        <taxon>Agaricomycotina</taxon>
        <taxon>Agaricomycetes</taxon>
        <taxon>Agaricomycetidae</taxon>
        <taxon>Agaricales</taxon>
        <taxon>Agaricineae</taxon>
        <taxon>Psathyrellaceae</taxon>
        <taxon>Ephemerocybe</taxon>
    </lineage>
</organism>
<dbReference type="AlphaFoldDB" id="A0A8H6M5B5"/>
<dbReference type="Proteomes" id="UP000521943">
    <property type="component" value="Unassembled WGS sequence"/>
</dbReference>
<keyword evidence="2" id="KW-0472">Membrane</keyword>
<dbReference type="EMBL" id="JACGCI010000030">
    <property type="protein sequence ID" value="KAF6755285.1"/>
    <property type="molecule type" value="Genomic_DNA"/>
</dbReference>
<evidence type="ECO:0000256" key="1">
    <source>
        <dbReference type="SAM" id="MobiDB-lite"/>
    </source>
</evidence>
<evidence type="ECO:0000313" key="4">
    <source>
        <dbReference type="Proteomes" id="UP000521943"/>
    </source>
</evidence>
<evidence type="ECO:0000313" key="3">
    <source>
        <dbReference type="EMBL" id="KAF6755285.1"/>
    </source>
</evidence>
<comment type="caution">
    <text evidence="3">The sequence shown here is derived from an EMBL/GenBank/DDBJ whole genome shotgun (WGS) entry which is preliminary data.</text>
</comment>
<name>A0A8H6M5B5_9AGAR</name>
<evidence type="ECO:0000256" key="2">
    <source>
        <dbReference type="SAM" id="Phobius"/>
    </source>
</evidence>
<proteinExistence type="predicted"/>
<sequence>MREAHIRSRTRHGQAPDLCGPYEDCFDLLLKGPDSPKAFLLHTTDSTGTSYTTNLSRSLRYPTSSPGLWISGRRVLAFLGLLLVGALVALAFEDELNSALRGTSELEQMGFEYQARNASEEEGFVLGESVFMGQTNLTASPRADREGLAATESSNRPPSRRIKQRKLRRYPLIDRSILAKFGGLDTEGRADEDPAEARNFAASRPNIRRWPPTITRIPEGQAQRPASKKSVNLGPTSPPPEICGLKAGRPCRFLFILRMAEQESKARMHFVQAALLASRLDRILVLPNVAKSRIGACYKYPFEAYYDTQALFNGESTGPGYVTQDDFKEWSEYVAYQEKRPVPARLVSIAASTPKEIARASEAVASEVGVTLEYYPTELARESEYPGCFPSKWNQLGLDDRSIFVALDAQQPFVASQQDFGGTVAVALRTVNRTYSVPVSEPRHRDLQEPLRESVDERETDVLILNWDLRQPIFPPTASLPFLEYSPQLRRLATELAPSTPYVAIHWRMETVDPDLLEDCAHALVDVLSNLLHDTGHLGRDIKEVWFASDYPHSISPSSVELAKVAKSGTFKTFGPQHESAVGILTTAFDEAGGGDLAHWRLVDLGASLQTHGSSGLEPGDLLQDTGVWGILDKMIVTQADLFVSGSKQCSRQSSFTRQVVETRQGNWKERRNVVTLF</sequence>
<feature type="region of interest" description="Disordered" evidence="1">
    <location>
        <begin position="138"/>
        <end position="165"/>
    </location>
</feature>
<protein>
    <submittedName>
        <fullName evidence="3">Uncharacterized protein</fullName>
    </submittedName>
</protein>
<gene>
    <name evidence="3" type="ORF">DFP72DRAFT_896398</name>
</gene>
<dbReference type="OrthoDB" id="2020419at2759"/>
<feature type="region of interest" description="Disordered" evidence="1">
    <location>
        <begin position="218"/>
        <end position="241"/>
    </location>
</feature>